<dbReference type="SUPFAM" id="SSF52833">
    <property type="entry name" value="Thioredoxin-like"/>
    <property type="match status" value="2"/>
</dbReference>
<comment type="caution">
    <text evidence="4">The sequence shown here is derived from an EMBL/GenBank/DDBJ whole genome shotgun (WGS) entry which is preliminary data.</text>
</comment>
<dbReference type="InterPro" id="IPR024253">
    <property type="entry name" value="Phosducin_thioredoxin-like_dom"/>
</dbReference>
<dbReference type="InterPro" id="IPR051499">
    <property type="entry name" value="Phosducin-like_reg"/>
</dbReference>
<keyword evidence="5" id="KW-1185">Reference proteome</keyword>
<dbReference type="PANTHER" id="PTHR46052">
    <property type="entry name" value="PHOSDUCIN-LIKE PROTEIN"/>
    <property type="match status" value="1"/>
</dbReference>
<organism evidence="4 5">
    <name type="scientific">Olpidium bornovanus</name>
    <dbReference type="NCBI Taxonomy" id="278681"/>
    <lineage>
        <taxon>Eukaryota</taxon>
        <taxon>Fungi</taxon>
        <taxon>Fungi incertae sedis</taxon>
        <taxon>Olpidiomycota</taxon>
        <taxon>Olpidiomycotina</taxon>
        <taxon>Olpidiomycetes</taxon>
        <taxon>Olpidiales</taxon>
        <taxon>Olpidiaceae</taxon>
        <taxon>Olpidium</taxon>
    </lineage>
</organism>
<sequence>WIPPTQPPSRPGPQTGPKGVVADYRHHRKQERLRLEAERRRAVAELTKRTAGVSLNDQPTFTQKEERTLNSGMRVAGDSEDDYDEDEFLRQYRTRRLDQLKMDRSTFGAVREIGESGYVDAIDKEPPAVPMPLPLITITIRGRRKATFDSLAKIAGFPPSQHLPPCRRVNECLTALAAKYKLAKFLRIAAGPLQFDEVGLPVLLTYKAGKVVSNHTRVSDELSRIDVDSLEALLLKCVAALCGAARFCADGRKAPLTTLVGRRFVQ</sequence>
<dbReference type="Gene3D" id="3.40.30.10">
    <property type="entry name" value="Glutaredoxin"/>
    <property type="match status" value="1"/>
</dbReference>
<dbReference type="InterPro" id="IPR036249">
    <property type="entry name" value="Thioredoxin-like_sf"/>
</dbReference>
<dbReference type="PANTHER" id="PTHR46052:SF1">
    <property type="entry name" value="PHOSDUCIN-LIKE PROTEIN"/>
    <property type="match status" value="1"/>
</dbReference>
<dbReference type="AlphaFoldDB" id="A0A8H8DHV3"/>
<evidence type="ECO:0000256" key="2">
    <source>
        <dbReference type="SAM" id="MobiDB-lite"/>
    </source>
</evidence>
<evidence type="ECO:0000259" key="3">
    <source>
        <dbReference type="Pfam" id="PF02114"/>
    </source>
</evidence>
<feature type="compositionally biased region" description="Pro residues" evidence="2">
    <location>
        <begin position="1"/>
        <end position="11"/>
    </location>
</feature>
<dbReference type="Gene3D" id="1.10.168.10">
    <property type="entry name" value="Phosducin, domain 2"/>
    <property type="match status" value="1"/>
</dbReference>
<evidence type="ECO:0000313" key="5">
    <source>
        <dbReference type="Proteomes" id="UP000673691"/>
    </source>
</evidence>
<reference evidence="4 5" key="1">
    <citation type="journal article" name="Sci. Rep.">
        <title>Genome-scale phylogenetic analyses confirm Olpidium as the closest living zoosporic fungus to the non-flagellated, terrestrial fungi.</title>
        <authorList>
            <person name="Chang Y."/>
            <person name="Rochon D."/>
            <person name="Sekimoto S."/>
            <person name="Wang Y."/>
            <person name="Chovatia M."/>
            <person name="Sandor L."/>
            <person name="Salamov A."/>
            <person name="Grigoriev I.V."/>
            <person name="Stajich J.E."/>
            <person name="Spatafora J.W."/>
        </authorList>
    </citation>
    <scope>NUCLEOTIDE SEQUENCE [LARGE SCALE GENOMIC DNA]</scope>
    <source>
        <strain evidence="4">S191</strain>
    </source>
</reference>
<feature type="non-terminal residue" evidence="4">
    <location>
        <position position="1"/>
    </location>
</feature>
<dbReference type="EMBL" id="JAEFCI010007171">
    <property type="protein sequence ID" value="KAG5459234.1"/>
    <property type="molecule type" value="Genomic_DNA"/>
</dbReference>
<comment type="similarity">
    <text evidence="1">Belongs to the phosducin family.</text>
</comment>
<feature type="region of interest" description="Disordered" evidence="2">
    <location>
        <begin position="1"/>
        <end position="35"/>
    </location>
</feature>
<evidence type="ECO:0000256" key="1">
    <source>
        <dbReference type="ARBA" id="ARBA00009686"/>
    </source>
</evidence>
<feature type="domain" description="Phosducin" evidence="3">
    <location>
        <begin position="14"/>
        <end position="125"/>
    </location>
</feature>
<feature type="domain" description="Phosducin" evidence="3">
    <location>
        <begin position="164"/>
        <end position="224"/>
    </location>
</feature>
<accession>A0A8H8DHV3</accession>
<dbReference type="Proteomes" id="UP000673691">
    <property type="component" value="Unassembled WGS sequence"/>
</dbReference>
<dbReference type="OrthoDB" id="70588at2759"/>
<dbReference type="InterPro" id="IPR023196">
    <property type="entry name" value="Phosducin_N_dom_sf"/>
</dbReference>
<dbReference type="Pfam" id="PF02114">
    <property type="entry name" value="Phosducin"/>
    <property type="match status" value="2"/>
</dbReference>
<proteinExistence type="inferred from homology"/>
<gene>
    <name evidence="4" type="ORF">BJ554DRAFT_389</name>
</gene>
<evidence type="ECO:0000313" key="4">
    <source>
        <dbReference type="EMBL" id="KAG5459234.1"/>
    </source>
</evidence>
<name>A0A8H8DHV3_9FUNG</name>
<protein>
    <recommendedName>
        <fullName evidence="3">Phosducin domain-containing protein</fullName>
    </recommendedName>
</protein>